<keyword evidence="1" id="KW-0472">Membrane</keyword>
<name>A0AAD7EUY3_9AGAR</name>
<evidence type="ECO:0000313" key="4">
    <source>
        <dbReference type="Proteomes" id="UP001218218"/>
    </source>
</evidence>
<keyword evidence="1" id="KW-1133">Transmembrane helix</keyword>
<accession>A0AAD7EUY3</accession>
<sequence length="297" mass="32845">MADTGADCLTTEILGPGLSFASATLFLFDYCLTFFDELRFIWVQRHSTSTILFWVARYAAMASTIVTLCQTPTTSLPLANLDTGLRSIAIVAAEAILAVRTWAIWERKKSILIFLCLVSAAALGGNMIMIVRGINNTHKSLDGNCTVIVNTRSRAYLIPYVVVIAYETMTMSLSAARILKWRSQITPSTQTPLLDTLWNDGLMYFTWMIALGIVNIIIILHGGVHVRTGGAQLQTSLHSILSTRIILHLAKLGRARRRQDRTTLASAPVSSLFTPTTLVMSTDAASYWDVDELEYSY</sequence>
<feature type="transmembrane region" description="Helical" evidence="1">
    <location>
        <begin position="47"/>
        <end position="68"/>
    </location>
</feature>
<comment type="caution">
    <text evidence="3">The sequence shown here is derived from an EMBL/GenBank/DDBJ whole genome shotgun (WGS) entry which is preliminary data.</text>
</comment>
<feature type="transmembrane region" description="Helical" evidence="1">
    <location>
        <begin position="13"/>
        <end position="35"/>
    </location>
</feature>
<dbReference type="Proteomes" id="UP001218218">
    <property type="component" value="Unassembled WGS sequence"/>
</dbReference>
<keyword evidence="4" id="KW-1185">Reference proteome</keyword>
<dbReference type="EMBL" id="JARIHO010000011">
    <property type="protein sequence ID" value="KAJ7353366.1"/>
    <property type="molecule type" value="Genomic_DNA"/>
</dbReference>
<dbReference type="InterPro" id="IPR045340">
    <property type="entry name" value="DUF6533"/>
</dbReference>
<keyword evidence="1" id="KW-0812">Transmembrane</keyword>
<evidence type="ECO:0000256" key="1">
    <source>
        <dbReference type="SAM" id="Phobius"/>
    </source>
</evidence>
<protein>
    <recommendedName>
        <fullName evidence="2">DUF6533 domain-containing protein</fullName>
    </recommendedName>
</protein>
<evidence type="ECO:0000259" key="2">
    <source>
        <dbReference type="Pfam" id="PF20151"/>
    </source>
</evidence>
<feature type="transmembrane region" description="Helical" evidence="1">
    <location>
        <begin position="112"/>
        <end position="134"/>
    </location>
</feature>
<evidence type="ECO:0000313" key="3">
    <source>
        <dbReference type="EMBL" id="KAJ7353366.1"/>
    </source>
</evidence>
<organism evidence="3 4">
    <name type="scientific">Mycena albidolilacea</name>
    <dbReference type="NCBI Taxonomy" id="1033008"/>
    <lineage>
        <taxon>Eukaryota</taxon>
        <taxon>Fungi</taxon>
        <taxon>Dikarya</taxon>
        <taxon>Basidiomycota</taxon>
        <taxon>Agaricomycotina</taxon>
        <taxon>Agaricomycetes</taxon>
        <taxon>Agaricomycetidae</taxon>
        <taxon>Agaricales</taxon>
        <taxon>Marasmiineae</taxon>
        <taxon>Mycenaceae</taxon>
        <taxon>Mycena</taxon>
    </lineage>
</organism>
<feature type="transmembrane region" description="Helical" evidence="1">
    <location>
        <begin position="88"/>
        <end position="105"/>
    </location>
</feature>
<dbReference type="Pfam" id="PF20151">
    <property type="entry name" value="DUF6533"/>
    <property type="match status" value="1"/>
</dbReference>
<feature type="domain" description="DUF6533" evidence="2">
    <location>
        <begin position="19"/>
        <end position="61"/>
    </location>
</feature>
<gene>
    <name evidence="3" type="ORF">DFH08DRAFT_856639</name>
</gene>
<proteinExistence type="predicted"/>
<dbReference type="AlphaFoldDB" id="A0AAD7EUY3"/>
<feature type="transmembrane region" description="Helical" evidence="1">
    <location>
        <begin position="201"/>
        <end position="224"/>
    </location>
</feature>
<reference evidence="3" key="1">
    <citation type="submission" date="2023-03" db="EMBL/GenBank/DDBJ databases">
        <title>Massive genome expansion in bonnet fungi (Mycena s.s.) driven by repeated elements and novel gene families across ecological guilds.</title>
        <authorList>
            <consortium name="Lawrence Berkeley National Laboratory"/>
            <person name="Harder C.B."/>
            <person name="Miyauchi S."/>
            <person name="Viragh M."/>
            <person name="Kuo A."/>
            <person name="Thoen E."/>
            <person name="Andreopoulos B."/>
            <person name="Lu D."/>
            <person name="Skrede I."/>
            <person name="Drula E."/>
            <person name="Henrissat B."/>
            <person name="Morin E."/>
            <person name="Kohler A."/>
            <person name="Barry K."/>
            <person name="LaButti K."/>
            <person name="Morin E."/>
            <person name="Salamov A."/>
            <person name="Lipzen A."/>
            <person name="Mereny Z."/>
            <person name="Hegedus B."/>
            <person name="Baldrian P."/>
            <person name="Stursova M."/>
            <person name="Weitz H."/>
            <person name="Taylor A."/>
            <person name="Grigoriev I.V."/>
            <person name="Nagy L.G."/>
            <person name="Martin F."/>
            <person name="Kauserud H."/>
        </authorList>
    </citation>
    <scope>NUCLEOTIDE SEQUENCE</scope>
    <source>
        <strain evidence="3">CBHHK002</strain>
    </source>
</reference>